<dbReference type="EMBL" id="KY684083">
    <property type="protein sequence ID" value="ARF08202.1"/>
    <property type="molecule type" value="Genomic_DNA"/>
</dbReference>
<feature type="transmembrane region" description="Helical" evidence="1">
    <location>
        <begin position="120"/>
        <end position="139"/>
    </location>
</feature>
<feature type="transmembrane region" description="Helical" evidence="1">
    <location>
        <begin position="20"/>
        <end position="38"/>
    </location>
</feature>
<reference evidence="2" key="1">
    <citation type="journal article" date="2017" name="Science">
        <title>Giant viruses with an expanded complement of translation system components.</title>
        <authorList>
            <person name="Schulz F."/>
            <person name="Yutin N."/>
            <person name="Ivanova N.N."/>
            <person name="Ortega D.R."/>
            <person name="Lee T.K."/>
            <person name="Vierheilig J."/>
            <person name="Daims H."/>
            <person name="Horn M."/>
            <person name="Wagner M."/>
            <person name="Jensen G.J."/>
            <person name="Kyrpides N.C."/>
            <person name="Koonin E.V."/>
            <person name="Woyke T."/>
        </authorList>
    </citation>
    <scope>NUCLEOTIDE SEQUENCE</scope>
    <source>
        <strain evidence="2">CTV1</strain>
    </source>
</reference>
<organism evidence="2">
    <name type="scientific">Catovirus CTV1</name>
    <dbReference type="NCBI Taxonomy" id="1977631"/>
    <lineage>
        <taxon>Viruses</taxon>
        <taxon>Varidnaviria</taxon>
        <taxon>Bamfordvirae</taxon>
        <taxon>Nucleocytoviricota</taxon>
        <taxon>Megaviricetes</taxon>
        <taxon>Imitervirales</taxon>
        <taxon>Mimiviridae</taxon>
        <taxon>Klosneuvirinae</taxon>
        <taxon>Catovirus</taxon>
    </lineage>
</organism>
<protein>
    <submittedName>
        <fullName evidence="2">Uncharacterized protein</fullName>
    </submittedName>
</protein>
<name>A0A1V0S917_9VIRU</name>
<feature type="transmembrane region" description="Helical" evidence="1">
    <location>
        <begin position="87"/>
        <end position="108"/>
    </location>
</feature>
<keyword evidence="1" id="KW-1133">Transmembrane helix</keyword>
<keyword evidence="1" id="KW-0472">Membrane</keyword>
<feature type="transmembrane region" description="Helical" evidence="1">
    <location>
        <begin position="224"/>
        <end position="242"/>
    </location>
</feature>
<evidence type="ECO:0000256" key="1">
    <source>
        <dbReference type="SAM" id="Phobius"/>
    </source>
</evidence>
<feature type="transmembrane region" description="Helical" evidence="1">
    <location>
        <begin position="45"/>
        <end position="67"/>
    </location>
</feature>
<keyword evidence="1" id="KW-0812">Transmembrane</keyword>
<sequence length="246" mass="28984">MIFRKKGYIISDEMCWNLPVSISFSVLYTACILFYYAKKPRYWRLYILFSGFYLIMEMFQSLQWIFGDVIYKDLTFGPEKCSFTNKSFTYFAYVLIWLQPLLFSIIGYLQDRNKFLKKIIILNIIVFCYSLVSVFVRLYHTQKYLIEGSNFAGATCTHVGPTHHLSWRFAVENIDLALNNMTYVILCTFSFLFYREELKNIWKGWVVTLLITKLVLNPHNAEVPSTWCLISVIANIIIILGAKYDQ</sequence>
<accession>A0A1V0S917</accession>
<gene>
    <name evidence="2" type="ORF">Catovirus_1_252</name>
</gene>
<evidence type="ECO:0000313" key="2">
    <source>
        <dbReference type="EMBL" id="ARF08202.1"/>
    </source>
</evidence>
<proteinExistence type="predicted"/>